<evidence type="ECO:0000256" key="17">
    <source>
        <dbReference type="PIRNR" id="PIRNR009437"/>
    </source>
</evidence>
<comment type="caution">
    <text evidence="19">The sequence shown here is derived from an EMBL/GenBank/DDBJ whole genome shotgun (WGS) entry which is preliminary data.</text>
</comment>
<comment type="caution">
    <text evidence="16">Lacks conserved residue(s) required for the propagation of feature annotation.</text>
</comment>
<keyword evidence="13 16" id="KW-0830">Ubiquinone</keyword>
<dbReference type="HAMAP" id="MF_00427">
    <property type="entry name" value="NqrC"/>
    <property type="match status" value="1"/>
</dbReference>
<dbReference type="GO" id="GO:0006814">
    <property type="term" value="P:sodium ion transport"/>
    <property type="evidence" value="ECO:0007669"/>
    <property type="project" value="UniProtKB-UniRule"/>
</dbReference>
<keyword evidence="20" id="KW-1185">Reference proteome</keyword>
<evidence type="ECO:0000256" key="4">
    <source>
        <dbReference type="ARBA" id="ARBA00022553"/>
    </source>
</evidence>
<comment type="subunit">
    <text evidence="16 17">Composed of six subunits; NqrA, NqrB, NqrC, NqrD, NqrE and NqrF.</text>
</comment>
<evidence type="ECO:0000256" key="6">
    <source>
        <dbReference type="ARBA" id="ARBA00022643"/>
    </source>
</evidence>
<dbReference type="GO" id="GO:0010181">
    <property type="term" value="F:FMN binding"/>
    <property type="evidence" value="ECO:0007669"/>
    <property type="project" value="UniProtKB-UniRule"/>
</dbReference>
<evidence type="ECO:0000256" key="13">
    <source>
        <dbReference type="ARBA" id="ARBA00023075"/>
    </source>
</evidence>
<evidence type="ECO:0000256" key="12">
    <source>
        <dbReference type="ARBA" id="ARBA00023065"/>
    </source>
</evidence>
<keyword evidence="12 16" id="KW-0406">Ion transport</keyword>
<dbReference type="GO" id="GO:0005886">
    <property type="term" value="C:plasma membrane"/>
    <property type="evidence" value="ECO:0007669"/>
    <property type="project" value="UniProtKB-SubCell"/>
</dbReference>
<comment type="similarity">
    <text evidence="16 17">Belongs to the NqrC family.</text>
</comment>
<keyword evidence="9 16" id="KW-1133">Transmembrane helix</keyword>
<evidence type="ECO:0000256" key="7">
    <source>
        <dbReference type="ARBA" id="ARBA00022692"/>
    </source>
</evidence>
<keyword evidence="14 16" id="KW-0472">Membrane</keyword>
<keyword evidence="15 16" id="KW-0739">Sodium transport</keyword>
<keyword evidence="7 16" id="KW-0812">Transmembrane</keyword>
<evidence type="ECO:0000256" key="14">
    <source>
        <dbReference type="ARBA" id="ARBA00023136"/>
    </source>
</evidence>
<evidence type="ECO:0000256" key="5">
    <source>
        <dbReference type="ARBA" id="ARBA00022630"/>
    </source>
</evidence>
<keyword evidence="8 16" id="KW-1278">Translocase</keyword>
<keyword evidence="4 16" id="KW-0597">Phosphoprotein</keyword>
<protein>
    <recommendedName>
        <fullName evidence="16 17">Na(+)-translocating NADH-quinone reductase subunit C</fullName>
        <shortName evidence="16 17">Na(+)-NQR subunit C</shortName>
        <shortName evidence="16 17">Na(+)-translocating NQR subunit C</shortName>
        <ecNumber evidence="16 17">7.2.1.1</ecNumber>
    </recommendedName>
    <alternativeName>
        <fullName evidence="16 17">NQR complex subunit C</fullName>
    </alternativeName>
    <alternativeName>
        <fullName evidence="16 17">NQR-1 subunit C</fullName>
    </alternativeName>
</protein>
<dbReference type="GO" id="GO:0016655">
    <property type="term" value="F:oxidoreductase activity, acting on NAD(P)H, quinone or similar compound as acceptor"/>
    <property type="evidence" value="ECO:0007669"/>
    <property type="project" value="UniProtKB-UniRule"/>
</dbReference>
<evidence type="ECO:0000256" key="1">
    <source>
        <dbReference type="ARBA" id="ARBA00022448"/>
    </source>
</evidence>
<dbReference type="Pfam" id="PF04205">
    <property type="entry name" value="FMN_bind"/>
    <property type="match status" value="1"/>
</dbReference>
<dbReference type="Proteomes" id="UP000642920">
    <property type="component" value="Unassembled WGS sequence"/>
</dbReference>
<gene>
    <name evidence="16 19" type="primary">nqrC</name>
    <name evidence="19" type="ORF">JKP34_15615</name>
</gene>
<comment type="cofactor">
    <cofactor evidence="16 17">
        <name>FMN</name>
        <dbReference type="ChEBI" id="CHEBI:58210"/>
    </cofactor>
</comment>
<evidence type="ECO:0000256" key="8">
    <source>
        <dbReference type="ARBA" id="ARBA00022967"/>
    </source>
</evidence>
<dbReference type="NCBIfam" id="TIGR01938">
    <property type="entry name" value="nqrC"/>
    <property type="match status" value="1"/>
</dbReference>
<evidence type="ECO:0000256" key="11">
    <source>
        <dbReference type="ARBA" id="ARBA00023053"/>
    </source>
</evidence>
<feature type="domain" description="FMN-binding" evidence="18">
    <location>
        <begin position="133"/>
        <end position="235"/>
    </location>
</feature>
<evidence type="ECO:0000256" key="3">
    <source>
        <dbReference type="ARBA" id="ARBA00022519"/>
    </source>
</evidence>
<evidence type="ECO:0000256" key="15">
    <source>
        <dbReference type="ARBA" id="ARBA00023201"/>
    </source>
</evidence>
<evidence type="ECO:0000313" key="19">
    <source>
        <dbReference type="EMBL" id="MBL0766695.1"/>
    </source>
</evidence>
<dbReference type="PANTHER" id="PTHR37838">
    <property type="entry name" value="NA(+)-TRANSLOCATING NADH-QUINONE REDUCTASE SUBUNIT C"/>
    <property type="match status" value="1"/>
</dbReference>
<keyword evidence="3" id="KW-0997">Cell inner membrane</keyword>
<keyword evidence="5 16" id="KW-0285">Flavoprotein</keyword>
<evidence type="ECO:0000256" key="2">
    <source>
        <dbReference type="ARBA" id="ARBA00022475"/>
    </source>
</evidence>
<comment type="function">
    <text evidence="16">NQR complex catalyzes the reduction of ubiquinone-1 to ubiquinol by two successive reactions, coupled with the transport of Na(+) ions from the cytoplasm to the periplasm. NqrA to NqrE are probably involved in the second step, the conversion of ubisemiquinone to ubiquinol.</text>
</comment>
<dbReference type="EC" id="7.2.1.1" evidence="16 17"/>
<proteinExistence type="inferred from homology"/>
<dbReference type="SMART" id="SM00900">
    <property type="entry name" value="FMN_bind"/>
    <property type="match status" value="1"/>
</dbReference>
<dbReference type="EMBL" id="JAERQG010000004">
    <property type="protein sequence ID" value="MBL0766695.1"/>
    <property type="molecule type" value="Genomic_DNA"/>
</dbReference>
<dbReference type="AlphaFoldDB" id="A0A937AD94"/>
<reference evidence="19" key="1">
    <citation type="submission" date="2021-01" db="EMBL/GenBank/DDBJ databases">
        <title>Marivirga sp. nov., isolated from intertidal surface sediments.</title>
        <authorList>
            <person name="Zhang M."/>
        </authorList>
    </citation>
    <scope>NUCLEOTIDE SEQUENCE</scope>
    <source>
        <strain evidence="19">SM1354</strain>
    </source>
</reference>
<dbReference type="RefSeq" id="WP_201923524.1">
    <property type="nucleotide sequence ID" value="NZ_JAERQG010000004.1"/>
</dbReference>
<name>A0A937AD94_9BACT</name>
<evidence type="ECO:0000259" key="18">
    <source>
        <dbReference type="SMART" id="SM00900"/>
    </source>
</evidence>
<dbReference type="InterPro" id="IPR010204">
    <property type="entry name" value="NqrC"/>
</dbReference>
<evidence type="ECO:0000256" key="9">
    <source>
        <dbReference type="ARBA" id="ARBA00022989"/>
    </source>
</evidence>
<comment type="catalytic activity">
    <reaction evidence="16 17">
        <text>a ubiquinone + n Na(+)(in) + NADH + H(+) = a ubiquinol + n Na(+)(out) + NAD(+)</text>
        <dbReference type="Rhea" id="RHEA:47748"/>
        <dbReference type="Rhea" id="RHEA-COMP:9565"/>
        <dbReference type="Rhea" id="RHEA-COMP:9566"/>
        <dbReference type="ChEBI" id="CHEBI:15378"/>
        <dbReference type="ChEBI" id="CHEBI:16389"/>
        <dbReference type="ChEBI" id="CHEBI:17976"/>
        <dbReference type="ChEBI" id="CHEBI:29101"/>
        <dbReference type="ChEBI" id="CHEBI:57540"/>
        <dbReference type="ChEBI" id="CHEBI:57945"/>
        <dbReference type="EC" id="7.2.1.1"/>
    </reaction>
</comment>
<keyword evidence="1 16" id="KW-0813">Transport</keyword>
<dbReference type="PANTHER" id="PTHR37838:SF1">
    <property type="entry name" value="NA(+)-TRANSLOCATING NADH-QUINONE REDUCTASE SUBUNIT C"/>
    <property type="match status" value="1"/>
</dbReference>
<evidence type="ECO:0000313" key="20">
    <source>
        <dbReference type="Proteomes" id="UP000642920"/>
    </source>
</evidence>
<keyword evidence="6 16" id="KW-0288">FMN</keyword>
<dbReference type="PIRSF" id="PIRSF009437">
    <property type="entry name" value="NQR-1_subunit_C"/>
    <property type="match status" value="1"/>
</dbReference>
<organism evidence="19 20">
    <name type="scientific">Marivirga atlantica</name>
    <dbReference type="NCBI Taxonomy" id="1548457"/>
    <lineage>
        <taxon>Bacteria</taxon>
        <taxon>Pseudomonadati</taxon>
        <taxon>Bacteroidota</taxon>
        <taxon>Cytophagia</taxon>
        <taxon>Cytophagales</taxon>
        <taxon>Marivirgaceae</taxon>
        <taxon>Marivirga</taxon>
    </lineage>
</organism>
<comment type="subcellular location">
    <subcellularLocation>
        <location evidence="16">Cell membrane</location>
        <topology evidence="16">Single-pass membrane protein</topology>
    </subcellularLocation>
</comment>
<keyword evidence="2 16" id="KW-1003">Cell membrane</keyword>
<accession>A0A937AD94</accession>
<keyword evidence="11 16" id="KW-0915">Sodium</keyword>
<dbReference type="InterPro" id="IPR007329">
    <property type="entry name" value="FMN-bd"/>
</dbReference>
<evidence type="ECO:0000256" key="16">
    <source>
        <dbReference type="HAMAP-Rule" id="MF_00427"/>
    </source>
</evidence>
<keyword evidence="10 16" id="KW-0520">NAD</keyword>
<evidence type="ECO:0000256" key="10">
    <source>
        <dbReference type="ARBA" id="ARBA00023027"/>
    </source>
</evidence>
<sequence length="249" mass="27187">MRQSNLYVILFSAILTIVLGGLLAATSVGLGPIQAKSVELDTKGQILAAVMEVPEGADVLALYDKVIKSEVLNYKGETVTTDADGNKVVAEKVEIGKQFKKPAEDRLYPIFKFYGEEATDEIKSYILPVYGNGLWDNIWGYIALNTKGTEIEGAVFAHAGETPGLGARITSEEVQSRFAGKELYNEQGEFVSVEMLKGENNPPSKLDEHHVDGMSGATLTGNGVTDMLRNYFKYYQPYFNKKEGATAAL</sequence>
<feature type="modified residue" description="FMN phosphoryl threonine" evidence="16">
    <location>
        <position position="218"/>
    </location>
</feature>